<dbReference type="GO" id="GO:0030170">
    <property type="term" value="F:pyridoxal phosphate binding"/>
    <property type="evidence" value="ECO:0007669"/>
    <property type="project" value="InterPro"/>
</dbReference>
<name>A0A495XRP7_9MICO</name>
<dbReference type="InterPro" id="IPR049704">
    <property type="entry name" value="Aminotrans_3_PPA_site"/>
</dbReference>
<accession>A0A495XRP7</accession>
<comment type="similarity">
    <text evidence="5">Belongs to the class-III pyridoxal-phosphate-dependent aminotransferase family.</text>
</comment>
<keyword evidence="4 5" id="KW-0663">Pyridoxal phosphate</keyword>
<dbReference type="InterPro" id="IPR005814">
    <property type="entry name" value="Aminotrans_3"/>
</dbReference>
<dbReference type="PROSITE" id="PS00600">
    <property type="entry name" value="AA_TRANSFER_CLASS_3"/>
    <property type="match status" value="1"/>
</dbReference>
<dbReference type="RefSeq" id="WP_121030958.1">
    <property type="nucleotide sequence ID" value="NZ_RBXT01000001.1"/>
</dbReference>
<dbReference type="InterPro" id="IPR015422">
    <property type="entry name" value="PyrdxlP-dep_Trfase_small"/>
</dbReference>
<dbReference type="Gene3D" id="3.40.640.10">
    <property type="entry name" value="Type I PLP-dependent aspartate aminotransferase-like (Major domain)"/>
    <property type="match status" value="1"/>
</dbReference>
<dbReference type="GO" id="GO:0008483">
    <property type="term" value="F:transaminase activity"/>
    <property type="evidence" value="ECO:0007669"/>
    <property type="project" value="UniProtKB-KW"/>
</dbReference>
<dbReference type="Gene3D" id="3.90.1150.10">
    <property type="entry name" value="Aspartate Aminotransferase, domain 1"/>
    <property type="match status" value="2"/>
</dbReference>
<comment type="cofactor">
    <cofactor evidence="1">
        <name>pyridoxal 5'-phosphate</name>
        <dbReference type="ChEBI" id="CHEBI:597326"/>
    </cofactor>
</comment>
<dbReference type="GO" id="GO:0042802">
    <property type="term" value="F:identical protein binding"/>
    <property type="evidence" value="ECO:0007669"/>
    <property type="project" value="TreeGrafter"/>
</dbReference>
<dbReference type="CDD" id="cd00610">
    <property type="entry name" value="OAT_like"/>
    <property type="match status" value="1"/>
</dbReference>
<evidence type="ECO:0000313" key="8">
    <source>
        <dbReference type="Proteomes" id="UP000278440"/>
    </source>
</evidence>
<evidence type="ECO:0000256" key="6">
    <source>
        <dbReference type="SAM" id="MobiDB-lite"/>
    </source>
</evidence>
<evidence type="ECO:0000256" key="4">
    <source>
        <dbReference type="ARBA" id="ARBA00022898"/>
    </source>
</evidence>
<evidence type="ECO:0000256" key="3">
    <source>
        <dbReference type="ARBA" id="ARBA00022679"/>
    </source>
</evidence>
<dbReference type="AlphaFoldDB" id="A0A495XRP7"/>
<dbReference type="PANTHER" id="PTHR11986">
    <property type="entry name" value="AMINOTRANSFERASE CLASS III"/>
    <property type="match status" value="1"/>
</dbReference>
<organism evidence="7 8">
    <name type="scientific">Terracoccus luteus</name>
    <dbReference type="NCBI Taxonomy" id="53356"/>
    <lineage>
        <taxon>Bacteria</taxon>
        <taxon>Bacillati</taxon>
        <taxon>Actinomycetota</taxon>
        <taxon>Actinomycetes</taxon>
        <taxon>Micrococcales</taxon>
        <taxon>Intrasporangiaceae</taxon>
        <taxon>Terracoccus</taxon>
    </lineage>
</organism>
<evidence type="ECO:0000256" key="2">
    <source>
        <dbReference type="ARBA" id="ARBA00022576"/>
    </source>
</evidence>
<dbReference type="NCBIfam" id="NF002874">
    <property type="entry name" value="PRK03244.1"/>
    <property type="match status" value="1"/>
</dbReference>
<evidence type="ECO:0000256" key="5">
    <source>
        <dbReference type="RuleBase" id="RU003560"/>
    </source>
</evidence>
<keyword evidence="8" id="KW-1185">Reference proteome</keyword>
<sequence>MTANSDLLARYSASMVQVFGAPQLVLASGHGCWVTDVDGRRYLDLLSGIAVNALGHGHPALVQAVAKQAETAIHVSNFFTTRPAVELAERLLEISRAPAGSGVFFANSGAEATEAAVKLSRRTGRHRIVALEGSFHGRTTGALALTHKAAYREPFEPLLPGVVFVPPGDHDALRRAVDEQTAAVFLEPVQGEAGVVPLGDDYLRLAREVTTRAGALLVVDEIQTGIGRTGDWFAHHRSGVVPDAMTLAKGLGGGVPIGALVTFGPDVTGLLTAGQHGTTFGGNPLACAAGLAVIDTIERDGLLEHVRDVATVLDRLGPTGVAPPTPTVERPRPDAASTVERPRPDAVAATSVASVPGVLGTRGRGLLRAVQLDGIDAATAMLAAREAGFIVNAVTPTALRLAPPLVVSARELEGFVDALPGILEAARGGGAPR</sequence>
<dbReference type="Pfam" id="PF00202">
    <property type="entry name" value="Aminotran_3"/>
    <property type="match status" value="1"/>
</dbReference>
<protein>
    <submittedName>
        <fullName evidence="7">Acetylornithine aminotransferase</fullName>
    </submittedName>
</protein>
<dbReference type="Proteomes" id="UP000278440">
    <property type="component" value="Unassembled WGS sequence"/>
</dbReference>
<dbReference type="PIRSF" id="PIRSF000521">
    <property type="entry name" value="Transaminase_4ab_Lys_Orn"/>
    <property type="match status" value="1"/>
</dbReference>
<dbReference type="InterPro" id="IPR015421">
    <property type="entry name" value="PyrdxlP-dep_Trfase_major"/>
</dbReference>
<keyword evidence="2 7" id="KW-0032">Aminotransferase</keyword>
<dbReference type="SUPFAM" id="SSF53383">
    <property type="entry name" value="PLP-dependent transferases"/>
    <property type="match status" value="1"/>
</dbReference>
<gene>
    <name evidence="7" type="ORF">DFJ68_0637</name>
</gene>
<evidence type="ECO:0000256" key="1">
    <source>
        <dbReference type="ARBA" id="ARBA00001933"/>
    </source>
</evidence>
<comment type="caution">
    <text evidence="7">The sequence shown here is derived from an EMBL/GenBank/DDBJ whole genome shotgun (WGS) entry which is preliminary data.</text>
</comment>
<dbReference type="OrthoDB" id="9801052at2"/>
<evidence type="ECO:0000313" key="7">
    <source>
        <dbReference type="EMBL" id="RKT77221.1"/>
    </source>
</evidence>
<feature type="region of interest" description="Disordered" evidence="6">
    <location>
        <begin position="317"/>
        <end position="342"/>
    </location>
</feature>
<reference evidence="7 8" key="1">
    <citation type="submission" date="2018-10" db="EMBL/GenBank/DDBJ databases">
        <title>Sequencing the genomes of 1000 actinobacteria strains.</title>
        <authorList>
            <person name="Klenk H.-P."/>
        </authorList>
    </citation>
    <scope>NUCLEOTIDE SEQUENCE [LARGE SCALE GENOMIC DNA]</scope>
    <source>
        <strain evidence="7 8">DSM 44267</strain>
    </source>
</reference>
<dbReference type="InterPro" id="IPR050103">
    <property type="entry name" value="Class-III_PLP-dep_AT"/>
</dbReference>
<proteinExistence type="inferred from homology"/>
<dbReference type="FunFam" id="3.40.640.10:FF:000004">
    <property type="entry name" value="Acetylornithine aminotransferase"/>
    <property type="match status" value="1"/>
</dbReference>
<keyword evidence="3 7" id="KW-0808">Transferase</keyword>
<dbReference type="PANTHER" id="PTHR11986:SF79">
    <property type="entry name" value="ACETYLORNITHINE AMINOTRANSFERASE, MITOCHONDRIAL"/>
    <property type="match status" value="1"/>
</dbReference>
<dbReference type="InterPro" id="IPR015424">
    <property type="entry name" value="PyrdxlP-dep_Trfase"/>
</dbReference>
<dbReference type="EMBL" id="RBXT01000001">
    <property type="protein sequence ID" value="RKT77221.1"/>
    <property type="molecule type" value="Genomic_DNA"/>
</dbReference>